<evidence type="ECO:0000313" key="5">
    <source>
        <dbReference type="EMBL" id="TPX39316.1"/>
    </source>
</evidence>
<feature type="region of interest" description="Disordered" evidence="1">
    <location>
        <begin position="269"/>
        <end position="306"/>
    </location>
</feature>
<dbReference type="Pfam" id="PF24542">
    <property type="entry name" value="Ig_TPPC8_C"/>
    <property type="match status" value="1"/>
</dbReference>
<protein>
    <submittedName>
        <fullName evidence="5">Uncharacterized protein</fullName>
    </submittedName>
</protein>
<dbReference type="InterPro" id="IPR024420">
    <property type="entry name" value="TRAPP_III_complex_Trs85"/>
</dbReference>
<organism evidence="5 6">
    <name type="scientific">Synchytrium endobioticum</name>
    <dbReference type="NCBI Taxonomy" id="286115"/>
    <lineage>
        <taxon>Eukaryota</taxon>
        <taxon>Fungi</taxon>
        <taxon>Fungi incertae sedis</taxon>
        <taxon>Chytridiomycota</taxon>
        <taxon>Chytridiomycota incertae sedis</taxon>
        <taxon>Chytridiomycetes</taxon>
        <taxon>Synchytriales</taxon>
        <taxon>Synchytriaceae</taxon>
        <taxon>Synchytrium</taxon>
    </lineage>
</organism>
<dbReference type="Pfam" id="PF24545">
    <property type="entry name" value="Ig_TPPC8_1st"/>
    <property type="match status" value="1"/>
</dbReference>
<feature type="domain" description="TPPC8 second Ig-like" evidence="3">
    <location>
        <begin position="867"/>
        <end position="989"/>
    </location>
</feature>
<dbReference type="Pfam" id="PF12739">
    <property type="entry name" value="TRAPPC-Trs85"/>
    <property type="match status" value="1"/>
</dbReference>
<comment type="caution">
    <text evidence="5">The sequence shown here is derived from an EMBL/GenBank/DDBJ whole genome shotgun (WGS) entry which is preliminary data.</text>
</comment>
<gene>
    <name evidence="5" type="ORF">SeLEV6574_g07303</name>
</gene>
<dbReference type="EMBL" id="QEAM01000500">
    <property type="protein sequence ID" value="TPX39316.1"/>
    <property type="molecule type" value="Genomic_DNA"/>
</dbReference>
<evidence type="ECO:0000256" key="1">
    <source>
        <dbReference type="SAM" id="MobiDB-lite"/>
    </source>
</evidence>
<name>A0A507CLA3_9FUNG</name>
<accession>A0A507CLA3</accession>
<dbReference type="OrthoDB" id="203724at2759"/>
<dbReference type="InterPro" id="IPR058538">
    <property type="entry name" value="Ig_TPPC8_2nd"/>
</dbReference>
<dbReference type="PANTHER" id="PTHR12975">
    <property type="entry name" value="TRANSPORT PROTEIN TRAPP"/>
    <property type="match status" value="1"/>
</dbReference>
<evidence type="ECO:0000313" key="6">
    <source>
        <dbReference type="Proteomes" id="UP000320475"/>
    </source>
</evidence>
<dbReference type="Proteomes" id="UP000320475">
    <property type="component" value="Unassembled WGS sequence"/>
</dbReference>
<dbReference type="PANTHER" id="PTHR12975:SF6">
    <property type="entry name" value="TRAFFICKING PROTEIN PARTICLE COMPLEX SUBUNIT 8"/>
    <property type="match status" value="1"/>
</dbReference>
<proteinExistence type="predicted"/>
<sequence length="1388" mass="155688">MENSRSMNRVQSVLSPLVLVAASETSHASACQSNYESWAHLLSPFGVIHGKLQVRDIQGQPIVLEDYIVRFMTLSELAEYDPATVHYIANKSLQLYTQPNVHMPLIPSLKNVQQEYSSVNTDDLTPWYAQYRGAICDLIGVSEHDTFNHPIASLIITSANDADPVEKANHLLAAITKKASSFRGALDTNILRQYILIHDAHTANDQQVDQAIMAMKKAFGNAVQLVTINSIPKDATVPRAWSGVNYYIEKWREFAMERDRVTRSAAEYQGSLPDSNSGHERKENPLGTVLARVDDRDRTSNASRSRISASAECGQYFSEEDIKGLQTLLKAFVSMNLVPFMERNMQVWNEQVASARRGLTNRFMTASKRFFGSKQSGAEASPHDPTLVLYPSASPELVMRRLADYAFMLHDYKFAQSTYDSVKRDFAANDKAQKYLAGTQEMIGICALMTDANTPARAIEGYVDAATSAYKDANLLLYSIRTTLLFYELLKDRGLYRDCPSLLARANPIEESDVRGGIFLEQSGLAYLKLLPPMIRKYSFQTMLAGHWYARCGLKDHAYRCYALLDSIEDRRGWSALIEHHYFSLGRMAHLLGNSERGIELFVKLLKPHWGQSSGQQYTYVKELVSMYTDLVNKSGLPASMPAIEIPHIDMGAVYITLLEARQQKQDSDDDIWRNMENEFQDFLSSTNKRASRVPMTTMKNTDKTLCAIGEPLFVHFELSNPLQIAVALSDIVIECKLDVDLNAASSVSSPPLDARLAGSTLIEHEYYILEMLDKIVLDGLEKRPVRIRLHPKREGDLTILGLRYNLFESIPMYRPFDKRGRRLNDSLLQRTSQIYAPDNSLKLAVTAPMPLVDVVFHSFPPELLLGEVVKVIMEVTNKGNRGLIDLKVKMSHPSFMYIGNNDQMELSAYPSCTDEIGWITVPNALLNPSAVSVQLPTTNAATGENVLGPNSTTLIPIWLRGEHVGRHTFRFLFSYRSEDSNDKIGVRTSRLSMTADVIPSLRLDAFTRPSPRSLNDFVVGVEIENMHPQYDLELCQMTCSGRLWQLVGVDEAVKSSSVLSHNATIFCFFRIERVDTGSYKFQQSPEYMSLSAIINLITTENAKAIDPGNMSLKLSSIPLNSSQSSIASTSTPLQGLTANARMHYRVSALSAQYPMLTKDKLKDLFTSYVSDEVDLILFWRLQDPTSQKLRQGHLYLFGVSLSTQNSMPFDVLLSKEANSMGFTSKALFAQTVRERRAFVNSLLKAKQKEVCPIRVGVHSEADFKHDFKNGSFCVIPVDVVVRNSSWMNRAHFVLELISGMSSDAASPEYQWVSGPYCEGTLEPECEMTFRPHLCVMREGVYDISNWVLNVRTALAMDGLTEGQHLVERAFTQTSSSLAQYVTVHAIA</sequence>
<dbReference type="InterPro" id="IPR058541">
    <property type="entry name" value="Ig_TPPC8_1st"/>
</dbReference>
<feature type="domain" description="TPPC8 first Ig-like" evidence="4">
    <location>
        <begin position="667"/>
        <end position="865"/>
    </location>
</feature>
<dbReference type="GO" id="GO:1990072">
    <property type="term" value="C:TRAPPIII protein complex"/>
    <property type="evidence" value="ECO:0007669"/>
    <property type="project" value="TreeGrafter"/>
</dbReference>
<evidence type="ECO:0000259" key="3">
    <source>
        <dbReference type="Pfam" id="PF24544"/>
    </source>
</evidence>
<feature type="domain" description="TPPC8 C-terminal Ig-like" evidence="2">
    <location>
        <begin position="1258"/>
        <end position="1347"/>
    </location>
</feature>
<reference evidence="5 6" key="1">
    <citation type="journal article" date="2019" name="Sci. Rep.">
        <title>Comparative genomics of chytrid fungi reveal insights into the obligate biotrophic and pathogenic lifestyle of Synchytrium endobioticum.</title>
        <authorList>
            <person name="van de Vossenberg B.T.L.H."/>
            <person name="Warris S."/>
            <person name="Nguyen H.D.T."/>
            <person name="van Gent-Pelzer M.P.E."/>
            <person name="Joly D.L."/>
            <person name="van de Geest H.C."/>
            <person name="Bonants P.J.M."/>
            <person name="Smith D.S."/>
            <person name="Levesque C.A."/>
            <person name="van der Lee T.A.J."/>
        </authorList>
    </citation>
    <scope>NUCLEOTIDE SEQUENCE [LARGE SCALE GENOMIC DNA]</scope>
    <source>
        <strain evidence="5 6">LEV6574</strain>
    </source>
</reference>
<evidence type="ECO:0000259" key="4">
    <source>
        <dbReference type="Pfam" id="PF24545"/>
    </source>
</evidence>
<dbReference type="InterPro" id="IPR057651">
    <property type="entry name" value="Ig_TPPC8_C"/>
</dbReference>
<evidence type="ECO:0000259" key="2">
    <source>
        <dbReference type="Pfam" id="PF24542"/>
    </source>
</evidence>
<dbReference type="Pfam" id="PF24544">
    <property type="entry name" value="Ig_TPPC8_2nd"/>
    <property type="match status" value="1"/>
</dbReference>
<dbReference type="VEuPathDB" id="FungiDB:SeMB42_g03809"/>